<reference evidence="3 4" key="1">
    <citation type="submission" date="2019-11" db="EMBL/GenBank/DDBJ databases">
        <authorList>
            <person name="Zheng R.K."/>
            <person name="Sun C.M."/>
        </authorList>
    </citation>
    <scope>NUCLEOTIDE SEQUENCE [LARGE SCALE GENOMIC DNA]</scope>
    <source>
        <strain evidence="3 4">WC007</strain>
    </source>
</reference>
<evidence type="ECO:0000259" key="2">
    <source>
        <dbReference type="SMART" id="SM00867"/>
    </source>
</evidence>
<dbReference type="InterPro" id="IPR036761">
    <property type="entry name" value="TTHA0802/YceI-like_sf"/>
</dbReference>
<name>A0A6I6JHI7_9BACT</name>
<feature type="chain" id="PRO_5026307849" evidence="1">
    <location>
        <begin position="21"/>
        <end position="203"/>
    </location>
</feature>
<accession>A0A6I6JHI7</accession>
<dbReference type="PANTHER" id="PTHR34406:SF1">
    <property type="entry name" value="PROTEIN YCEI"/>
    <property type="match status" value="1"/>
</dbReference>
<dbReference type="KEGG" id="mcos:GM418_00865"/>
<dbReference type="Gene3D" id="2.40.128.110">
    <property type="entry name" value="Lipid/polyisoprenoid-binding, YceI-like"/>
    <property type="match status" value="1"/>
</dbReference>
<dbReference type="Proteomes" id="UP000428260">
    <property type="component" value="Chromosome"/>
</dbReference>
<dbReference type="SUPFAM" id="SSF101874">
    <property type="entry name" value="YceI-like"/>
    <property type="match status" value="1"/>
</dbReference>
<dbReference type="EMBL" id="CP046401">
    <property type="protein sequence ID" value="QGY42256.1"/>
    <property type="molecule type" value="Genomic_DNA"/>
</dbReference>
<protein>
    <submittedName>
        <fullName evidence="3">YceI family protein</fullName>
    </submittedName>
</protein>
<dbReference type="InterPro" id="IPR007372">
    <property type="entry name" value="Lipid/polyisoprenoid-bd_YceI"/>
</dbReference>
<organism evidence="3 4">
    <name type="scientific">Maribellus comscasis</name>
    <dbReference type="NCBI Taxonomy" id="2681766"/>
    <lineage>
        <taxon>Bacteria</taxon>
        <taxon>Pseudomonadati</taxon>
        <taxon>Bacteroidota</taxon>
        <taxon>Bacteroidia</taxon>
        <taxon>Marinilabiliales</taxon>
        <taxon>Prolixibacteraceae</taxon>
        <taxon>Maribellus</taxon>
    </lineage>
</organism>
<feature type="domain" description="Lipid/polyisoprenoid-binding YceI-like" evidence="2">
    <location>
        <begin position="29"/>
        <end position="199"/>
    </location>
</feature>
<dbReference type="PANTHER" id="PTHR34406">
    <property type="entry name" value="PROTEIN YCEI"/>
    <property type="match status" value="1"/>
</dbReference>
<dbReference type="AlphaFoldDB" id="A0A6I6JHI7"/>
<evidence type="ECO:0000256" key="1">
    <source>
        <dbReference type="SAM" id="SignalP"/>
    </source>
</evidence>
<evidence type="ECO:0000313" key="4">
    <source>
        <dbReference type="Proteomes" id="UP000428260"/>
    </source>
</evidence>
<keyword evidence="4" id="KW-1185">Reference proteome</keyword>
<dbReference type="SMART" id="SM00867">
    <property type="entry name" value="YceI"/>
    <property type="match status" value="1"/>
</dbReference>
<proteinExistence type="predicted"/>
<keyword evidence="1" id="KW-0732">Signal</keyword>
<dbReference type="Pfam" id="PF04264">
    <property type="entry name" value="YceI"/>
    <property type="match status" value="1"/>
</dbReference>
<sequence>MKKLSLVLLSVLFLSVGVMAKGVDDGKAVYKVDPIKSKVIWTGKKVTGEHTGTVLVDNGEVHVSGESLELANIKMDMNSIACTDLSGDMNQKLVGHLKSDDFFSVENHPQAVFEATGFKAGAADGEYIVTGKLTIKGITHELSFPATVEVNDGTVTANGTAEIDRTKYDVKYGSGKFFSGLGDKMIYDDFEIEFNLVATAEAI</sequence>
<feature type="signal peptide" evidence="1">
    <location>
        <begin position="1"/>
        <end position="20"/>
    </location>
</feature>
<evidence type="ECO:0000313" key="3">
    <source>
        <dbReference type="EMBL" id="QGY42256.1"/>
    </source>
</evidence>
<gene>
    <name evidence="3" type="ORF">GM418_00865</name>
</gene>
<dbReference type="RefSeq" id="WP_158862239.1">
    <property type="nucleotide sequence ID" value="NZ_CP046401.1"/>
</dbReference>